<sequence length="370" mass="41883">MTTTTTADIVNENNKRTIEQDSGSNDKSLKSEKSQDVKTDTATSTTTKKPQSIYKGRFKGFKKHSRLFATSEKVKGLLVTCDQSREANSIGEILPLVNLYADKYFPKEVNQKVNNDEEESGDEAESDTEDNSKTTTTTTPKVEEPNKRFKRFELINSGCGGIYFVNMPIPDICPIDFMNCILIDIYKRQLLKHKQSTQVVDDILAKFPESSKKMYEQGDQSVFIPDKVLNKIRFTAKMVPITRTCRASDVDFYPIMKDVIKEKFENIKPNSFGIEMRTRNNHTLNKNDTIKDVAAMVDPEVKVDLSNPEYVFIIEVIKSSVATSILSIYRELLKFNIRDMIKIGEKTRAANTKNNTTTVDSTAATPTKSE</sequence>
<dbReference type="AlphaFoldDB" id="A0A8J4Q7N9"/>
<evidence type="ECO:0000313" key="4">
    <source>
        <dbReference type="EMBL" id="KAF2076046.1"/>
    </source>
</evidence>
<dbReference type="PANTHER" id="PTHR13452">
    <property type="entry name" value="THUMP DOMAIN CONTAINING PROTEIN 1-RELATED"/>
    <property type="match status" value="1"/>
</dbReference>
<feature type="domain" description="THUMP" evidence="3">
    <location>
        <begin position="223"/>
        <end position="327"/>
    </location>
</feature>
<name>A0A8J4Q7N9_9MYCE</name>
<dbReference type="SUPFAM" id="SSF143437">
    <property type="entry name" value="THUMP domain-like"/>
    <property type="match status" value="1"/>
</dbReference>
<dbReference type="InterPro" id="IPR040183">
    <property type="entry name" value="THUMPD1-like"/>
</dbReference>
<feature type="region of interest" description="Disordered" evidence="2">
    <location>
        <begin position="1"/>
        <end position="52"/>
    </location>
</feature>
<feature type="region of interest" description="Disordered" evidence="2">
    <location>
        <begin position="112"/>
        <end position="143"/>
    </location>
</feature>
<dbReference type="OrthoDB" id="367221at2759"/>
<dbReference type="CDD" id="cd11717">
    <property type="entry name" value="THUMP_THUMPD1_like"/>
    <property type="match status" value="1"/>
</dbReference>
<dbReference type="PROSITE" id="PS51165">
    <property type="entry name" value="THUMP"/>
    <property type="match status" value="1"/>
</dbReference>
<feature type="compositionally biased region" description="Acidic residues" evidence="2">
    <location>
        <begin position="116"/>
        <end position="129"/>
    </location>
</feature>
<evidence type="ECO:0000256" key="1">
    <source>
        <dbReference type="PROSITE-ProRule" id="PRU00529"/>
    </source>
</evidence>
<accession>A0A8J4Q7N9</accession>
<keyword evidence="5" id="KW-1185">Reference proteome</keyword>
<dbReference type="InterPro" id="IPR004114">
    <property type="entry name" value="THUMP_dom"/>
</dbReference>
<evidence type="ECO:0000313" key="5">
    <source>
        <dbReference type="Proteomes" id="UP000695562"/>
    </source>
</evidence>
<keyword evidence="1" id="KW-0694">RNA-binding</keyword>
<dbReference type="Gene3D" id="3.30.2300.10">
    <property type="entry name" value="THUMP superfamily"/>
    <property type="match status" value="1"/>
</dbReference>
<dbReference type="GO" id="GO:0003723">
    <property type="term" value="F:RNA binding"/>
    <property type="evidence" value="ECO:0007669"/>
    <property type="project" value="UniProtKB-UniRule"/>
</dbReference>
<gene>
    <name evidence="4" type="ORF">CYY_002660</name>
</gene>
<organism evidence="4 5">
    <name type="scientific">Polysphondylium violaceum</name>
    <dbReference type="NCBI Taxonomy" id="133409"/>
    <lineage>
        <taxon>Eukaryota</taxon>
        <taxon>Amoebozoa</taxon>
        <taxon>Evosea</taxon>
        <taxon>Eumycetozoa</taxon>
        <taxon>Dictyostelia</taxon>
        <taxon>Dictyosteliales</taxon>
        <taxon>Dictyosteliaceae</taxon>
        <taxon>Polysphondylium</taxon>
    </lineage>
</organism>
<comment type="caution">
    <text evidence="4">The sequence shown here is derived from an EMBL/GenBank/DDBJ whole genome shotgun (WGS) entry which is preliminary data.</text>
</comment>
<proteinExistence type="predicted"/>
<feature type="compositionally biased region" description="Polar residues" evidence="2">
    <location>
        <begin position="1"/>
        <end position="12"/>
    </location>
</feature>
<reference evidence="4" key="1">
    <citation type="submission" date="2020-01" db="EMBL/GenBank/DDBJ databases">
        <title>Development of genomics and gene disruption for Polysphondylium violaceum indicates a role for the polyketide synthase stlB in stalk morphogenesis.</title>
        <authorList>
            <person name="Narita B."/>
            <person name="Kawabe Y."/>
            <person name="Kin K."/>
            <person name="Saito T."/>
            <person name="Gibbs R."/>
            <person name="Kuspa A."/>
            <person name="Muzny D."/>
            <person name="Queller D."/>
            <person name="Richards S."/>
            <person name="Strassman J."/>
            <person name="Sucgang R."/>
            <person name="Worley K."/>
            <person name="Schaap P."/>
        </authorList>
    </citation>
    <scope>NUCLEOTIDE SEQUENCE</scope>
    <source>
        <strain evidence="4">QSvi11</strain>
    </source>
</reference>
<dbReference type="Pfam" id="PF02926">
    <property type="entry name" value="THUMP"/>
    <property type="match status" value="1"/>
</dbReference>
<protein>
    <recommendedName>
        <fullName evidence="3">THUMP domain-containing protein</fullName>
    </recommendedName>
</protein>
<dbReference type="GO" id="GO:0006400">
    <property type="term" value="P:tRNA modification"/>
    <property type="evidence" value="ECO:0007669"/>
    <property type="project" value="InterPro"/>
</dbReference>
<feature type="compositionally biased region" description="Basic and acidic residues" evidence="2">
    <location>
        <begin position="27"/>
        <end position="39"/>
    </location>
</feature>
<dbReference type="EMBL" id="AJWJ01000075">
    <property type="protein sequence ID" value="KAF2076046.1"/>
    <property type="molecule type" value="Genomic_DNA"/>
</dbReference>
<dbReference type="SMART" id="SM00981">
    <property type="entry name" value="THUMP"/>
    <property type="match status" value="1"/>
</dbReference>
<dbReference type="Proteomes" id="UP000695562">
    <property type="component" value="Unassembled WGS sequence"/>
</dbReference>
<evidence type="ECO:0000259" key="3">
    <source>
        <dbReference type="PROSITE" id="PS51165"/>
    </source>
</evidence>
<dbReference type="PANTHER" id="PTHR13452:SF11">
    <property type="entry name" value="THUMP DOMAIN-CONTAINING PROTEIN"/>
    <property type="match status" value="1"/>
</dbReference>
<feature type="compositionally biased region" description="Low complexity" evidence="2">
    <location>
        <begin position="40"/>
        <end position="49"/>
    </location>
</feature>
<evidence type="ECO:0000256" key="2">
    <source>
        <dbReference type="SAM" id="MobiDB-lite"/>
    </source>
</evidence>